<gene>
    <name evidence="2" type="ORF">ILEXP_LOCUS54550</name>
</gene>
<keyword evidence="3" id="KW-1185">Reference proteome</keyword>
<protein>
    <submittedName>
        <fullName evidence="2">Uncharacterized protein</fullName>
    </submittedName>
</protein>
<evidence type="ECO:0000313" key="3">
    <source>
        <dbReference type="Proteomes" id="UP001642360"/>
    </source>
</evidence>
<evidence type="ECO:0000313" key="2">
    <source>
        <dbReference type="EMBL" id="CAK9184247.1"/>
    </source>
</evidence>
<dbReference type="AlphaFoldDB" id="A0ABC8UT49"/>
<evidence type="ECO:0000256" key="1">
    <source>
        <dbReference type="SAM" id="MobiDB-lite"/>
    </source>
</evidence>
<accession>A0ABC8UT49</accession>
<feature type="region of interest" description="Disordered" evidence="1">
    <location>
        <begin position="57"/>
        <end position="96"/>
    </location>
</feature>
<feature type="compositionally biased region" description="Polar residues" evidence="1">
    <location>
        <begin position="171"/>
        <end position="199"/>
    </location>
</feature>
<feature type="region of interest" description="Disordered" evidence="1">
    <location>
        <begin position="147"/>
        <end position="219"/>
    </location>
</feature>
<feature type="compositionally biased region" description="Polar residues" evidence="1">
    <location>
        <begin position="70"/>
        <end position="92"/>
    </location>
</feature>
<dbReference type="EMBL" id="CAUOFW020008902">
    <property type="protein sequence ID" value="CAK9184247.1"/>
    <property type="molecule type" value="Genomic_DNA"/>
</dbReference>
<feature type="compositionally biased region" description="Low complexity" evidence="1">
    <location>
        <begin position="150"/>
        <end position="162"/>
    </location>
</feature>
<feature type="region of interest" description="Disordered" evidence="1">
    <location>
        <begin position="1"/>
        <end position="20"/>
    </location>
</feature>
<dbReference type="Proteomes" id="UP001642360">
    <property type="component" value="Unassembled WGS sequence"/>
</dbReference>
<organism evidence="2 3">
    <name type="scientific">Ilex paraguariensis</name>
    <name type="common">yerba mate</name>
    <dbReference type="NCBI Taxonomy" id="185542"/>
    <lineage>
        <taxon>Eukaryota</taxon>
        <taxon>Viridiplantae</taxon>
        <taxon>Streptophyta</taxon>
        <taxon>Embryophyta</taxon>
        <taxon>Tracheophyta</taxon>
        <taxon>Spermatophyta</taxon>
        <taxon>Magnoliopsida</taxon>
        <taxon>eudicotyledons</taxon>
        <taxon>Gunneridae</taxon>
        <taxon>Pentapetalae</taxon>
        <taxon>asterids</taxon>
        <taxon>campanulids</taxon>
        <taxon>Aquifoliales</taxon>
        <taxon>Aquifoliaceae</taxon>
        <taxon>Ilex</taxon>
    </lineage>
</organism>
<comment type="caution">
    <text evidence="2">The sequence shown here is derived from an EMBL/GenBank/DDBJ whole genome shotgun (WGS) entry which is preliminary data.</text>
</comment>
<sequence>MSDQEPLTELQENEERGGLESSTINHLTMLQLNATTSPTDNYHPTTTELAVPAHQHCTISGNGSMKRRSTSSLSFQEPTSKKPTLQPSCTTTTDHHGLHGFTKLPLPITTPLLRRCVSDPINSTGTDNAGSSAASVQFLNLQSPENHNISVPAASPSPANPSQSFRRPVSYPTSSAYQVTTNTPPRVSLARTFSRSPSSGEIGPHSVEKESPNSKRLKKMKEKMREMRQWWDQIMHEGEDDDYGSEINNRNTLKDNCETESVEAIQESVWVERNGECKTIHFKCPCGEGYEVRLQFTSYQTATKS</sequence>
<proteinExistence type="predicted"/>
<reference evidence="2 3" key="1">
    <citation type="submission" date="2024-02" db="EMBL/GenBank/DDBJ databases">
        <authorList>
            <person name="Vignale AGUSTIN F."/>
            <person name="Sosa J E."/>
            <person name="Modenutti C."/>
        </authorList>
    </citation>
    <scope>NUCLEOTIDE SEQUENCE [LARGE SCALE GENOMIC DNA]</scope>
</reference>
<name>A0ABC8UT49_9AQUA</name>